<proteinExistence type="predicted"/>
<feature type="region of interest" description="Disordered" evidence="1">
    <location>
        <begin position="1"/>
        <end position="73"/>
    </location>
</feature>
<sequence length="153" mass="16672">MATEEQRQDTRESYTQFGLRDRTRANTKIAGGPPQAGAAPPLAPPPALGSPPPAPAHQPPAPGNADATFDADEMHEFREWRLSKTDIVDPPSKKRSYPWSALPTVDNDTFLHPMSLRHVAWLSITPKTSIALDPASTESATYLRSQTPSGSRF</sequence>
<organism evidence="2 3">
    <name type="scientific">Rhizoctonia solani</name>
    <dbReference type="NCBI Taxonomy" id="456999"/>
    <lineage>
        <taxon>Eukaryota</taxon>
        <taxon>Fungi</taxon>
        <taxon>Dikarya</taxon>
        <taxon>Basidiomycota</taxon>
        <taxon>Agaricomycotina</taxon>
        <taxon>Agaricomycetes</taxon>
        <taxon>Cantharellales</taxon>
        <taxon>Ceratobasidiaceae</taxon>
        <taxon>Rhizoctonia</taxon>
    </lineage>
</organism>
<dbReference type="AlphaFoldDB" id="A0A8H3DZ72"/>
<comment type="caution">
    <text evidence="2">The sequence shown here is derived from an EMBL/GenBank/DDBJ whole genome shotgun (WGS) entry which is preliminary data.</text>
</comment>
<dbReference type="EMBL" id="CAJNJQ010002001">
    <property type="protein sequence ID" value="CAE7157970.1"/>
    <property type="molecule type" value="Genomic_DNA"/>
</dbReference>
<gene>
    <name evidence="2" type="ORF">RDB_LOCUS95897</name>
</gene>
<name>A0A8H3DZ72_9AGAM</name>
<evidence type="ECO:0000313" key="2">
    <source>
        <dbReference type="EMBL" id="CAE7157970.1"/>
    </source>
</evidence>
<evidence type="ECO:0000256" key="1">
    <source>
        <dbReference type="SAM" id="MobiDB-lite"/>
    </source>
</evidence>
<feature type="compositionally biased region" description="Pro residues" evidence="1">
    <location>
        <begin position="41"/>
        <end position="62"/>
    </location>
</feature>
<reference evidence="2" key="1">
    <citation type="submission" date="2021-01" db="EMBL/GenBank/DDBJ databases">
        <authorList>
            <person name="Kaushik A."/>
        </authorList>
    </citation>
    <scope>NUCLEOTIDE SEQUENCE</scope>
    <source>
        <strain evidence="2">AG5</strain>
    </source>
</reference>
<evidence type="ECO:0000313" key="3">
    <source>
        <dbReference type="Proteomes" id="UP000663827"/>
    </source>
</evidence>
<accession>A0A8H3DZ72</accession>
<dbReference type="Proteomes" id="UP000663827">
    <property type="component" value="Unassembled WGS sequence"/>
</dbReference>
<feature type="compositionally biased region" description="Basic and acidic residues" evidence="1">
    <location>
        <begin position="1"/>
        <end position="12"/>
    </location>
</feature>
<protein>
    <submittedName>
        <fullName evidence="2">Uncharacterized protein</fullName>
    </submittedName>
</protein>
<feature type="compositionally biased region" description="Low complexity" evidence="1">
    <location>
        <begin position="30"/>
        <end position="40"/>
    </location>
</feature>